<dbReference type="GO" id="GO:0022857">
    <property type="term" value="F:transmembrane transporter activity"/>
    <property type="evidence" value="ECO:0007669"/>
    <property type="project" value="InterPro"/>
</dbReference>
<reference evidence="11 12" key="1">
    <citation type="submission" date="2018-10" db="EMBL/GenBank/DDBJ databases">
        <title>Isolation, diversity and antibacterial activity of antinobacteria from the wheat rhizosphere soil.</title>
        <authorList>
            <person name="Sun T."/>
        </authorList>
    </citation>
    <scope>NUCLEOTIDE SEQUENCE [LARGE SCALE GENOMIC DNA]</scope>
    <source>
        <strain evidence="11 12">SJ-23</strain>
    </source>
</reference>
<feature type="transmembrane region" description="Helical" evidence="9">
    <location>
        <begin position="137"/>
        <end position="158"/>
    </location>
</feature>
<feature type="transmembrane region" description="Helical" evidence="9">
    <location>
        <begin position="433"/>
        <end position="452"/>
    </location>
</feature>
<dbReference type="InterPro" id="IPR036259">
    <property type="entry name" value="MFS_trans_sf"/>
</dbReference>
<dbReference type="PROSITE" id="PS50850">
    <property type="entry name" value="MFS"/>
    <property type="match status" value="1"/>
</dbReference>
<gene>
    <name evidence="11" type="ORF">EDM22_17280</name>
</gene>
<name>A0A3M8A068_9MICO</name>
<feature type="transmembrane region" description="Helical" evidence="9">
    <location>
        <begin position="362"/>
        <end position="381"/>
    </location>
</feature>
<dbReference type="Proteomes" id="UP000275048">
    <property type="component" value="Unassembled WGS sequence"/>
</dbReference>
<dbReference type="InterPro" id="IPR011701">
    <property type="entry name" value="MFS"/>
</dbReference>
<evidence type="ECO:0000256" key="2">
    <source>
        <dbReference type="ARBA" id="ARBA00007520"/>
    </source>
</evidence>
<feature type="region of interest" description="Disordered" evidence="8">
    <location>
        <begin position="1"/>
        <end position="30"/>
    </location>
</feature>
<evidence type="ECO:0000259" key="10">
    <source>
        <dbReference type="PROSITE" id="PS50850"/>
    </source>
</evidence>
<feature type="compositionally biased region" description="Polar residues" evidence="8">
    <location>
        <begin position="1"/>
        <end position="17"/>
    </location>
</feature>
<evidence type="ECO:0000313" key="11">
    <source>
        <dbReference type="EMBL" id="RNB44628.1"/>
    </source>
</evidence>
<feature type="transmembrane region" description="Helical" evidence="9">
    <location>
        <begin position="298"/>
        <end position="321"/>
    </location>
</feature>
<dbReference type="InterPro" id="IPR020846">
    <property type="entry name" value="MFS_dom"/>
</dbReference>
<comment type="caution">
    <text evidence="11">The sequence shown here is derived from an EMBL/GenBank/DDBJ whole genome shotgun (WGS) entry which is preliminary data.</text>
</comment>
<accession>A0A3M8A068</accession>
<feature type="domain" description="Major facilitator superfamily (MFS) profile" evidence="10">
    <location>
        <begin position="41"/>
        <end position="526"/>
    </location>
</feature>
<proteinExistence type="inferred from homology"/>
<keyword evidence="6 9" id="KW-1133">Transmembrane helix</keyword>
<dbReference type="PRINTS" id="PR01036">
    <property type="entry name" value="TCRTETB"/>
</dbReference>
<evidence type="ECO:0000256" key="7">
    <source>
        <dbReference type="ARBA" id="ARBA00023136"/>
    </source>
</evidence>
<comment type="similarity">
    <text evidence="2">Belongs to the major facilitator superfamily. TCR/Tet family.</text>
</comment>
<organism evidence="11 12">
    <name type="scientific">Agromyces tardus</name>
    <dbReference type="NCBI Taxonomy" id="2583849"/>
    <lineage>
        <taxon>Bacteria</taxon>
        <taxon>Bacillati</taxon>
        <taxon>Actinomycetota</taxon>
        <taxon>Actinomycetes</taxon>
        <taxon>Micrococcales</taxon>
        <taxon>Microbacteriaceae</taxon>
        <taxon>Agromyces</taxon>
    </lineage>
</organism>
<dbReference type="Gene3D" id="1.20.1250.20">
    <property type="entry name" value="MFS general substrate transporter like domains"/>
    <property type="match status" value="1"/>
</dbReference>
<dbReference type="FunFam" id="1.20.1720.10:FF:000004">
    <property type="entry name" value="EmrB/QacA family drug resistance transporter"/>
    <property type="match status" value="1"/>
</dbReference>
<feature type="transmembrane region" description="Helical" evidence="9">
    <location>
        <begin position="107"/>
        <end position="125"/>
    </location>
</feature>
<dbReference type="GO" id="GO:0005886">
    <property type="term" value="C:plasma membrane"/>
    <property type="evidence" value="ECO:0007669"/>
    <property type="project" value="UniProtKB-SubCell"/>
</dbReference>
<keyword evidence="5 9" id="KW-0812">Transmembrane</keyword>
<dbReference type="CDD" id="cd17502">
    <property type="entry name" value="MFS_Azr1_MDR_like"/>
    <property type="match status" value="1"/>
</dbReference>
<keyword evidence="7 9" id="KW-0472">Membrane</keyword>
<evidence type="ECO:0000313" key="12">
    <source>
        <dbReference type="Proteomes" id="UP000275048"/>
    </source>
</evidence>
<feature type="transmembrane region" description="Helical" evidence="9">
    <location>
        <begin position="165"/>
        <end position="183"/>
    </location>
</feature>
<feature type="transmembrane region" description="Helical" evidence="9">
    <location>
        <begin position="258"/>
        <end position="277"/>
    </location>
</feature>
<keyword evidence="3" id="KW-0813">Transport</keyword>
<sequence length="591" mass="61904">MSNAPRGSRTTSNQNPPRASKPEASAQLTESGMTHREVLTALSGLLLGMFVSMIASTVVGTSLPVIISDLGGDQSSFTWVVTATLLATTVSTPIWGKLADLFNRKLLLQLALVIFVVSSAVAGFSQDTTMLITMRTFQGIGAGGLAALSQIVMADILSPRERGKYAGLFGAVMAVATIGGPLLGGVVTDAFGWRWNFFIGLPIAIVALVLLQRTLHLPALAKRKVSIDYLGIVLISAGVSLFLLWVSLGGNQFEWDSAVSWAMVIGAVVLLAVAVLVELRATEPLIPLGLFRNRTFTLAVIASISVGVAMFGTAVFLSQYMQLARGATPTESGLLTIPMMGGVLISSTVVGGLISRRGKWKGFVITGSVLMVAGTLLLSRLHYDTDFLYVGVSMFVLGAGVGMIMQNLVLVVQNTTEVRNLGVATSAVTFFRSLGGTAGVAVMGSILGTVVADDIKSGIAKLEPEQQLQAAQTLGGGGIPHVSELPDFLRVIVESAYGLGIGTVFLTAVPLAVVTLLAVIFLPNVKLGTLNAVQRAKTESDEQVGERELEFELAGEELFEVAEGSVAVPVTGALQVDDEARSGRSGRGTRA</sequence>
<dbReference type="AlphaFoldDB" id="A0A3M8A068"/>
<feature type="transmembrane region" description="Helical" evidence="9">
    <location>
        <begin position="387"/>
        <end position="412"/>
    </location>
</feature>
<dbReference type="PANTHER" id="PTHR23501">
    <property type="entry name" value="MAJOR FACILITATOR SUPERFAMILY"/>
    <property type="match status" value="1"/>
</dbReference>
<evidence type="ECO:0000256" key="5">
    <source>
        <dbReference type="ARBA" id="ARBA00022692"/>
    </source>
</evidence>
<dbReference type="InterPro" id="IPR004638">
    <property type="entry name" value="EmrB-like"/>
</dbReference>
<evidence type="ECO:0000256" key="8">
    <source>
        <dbReference type="SAM" id="MobiDB-lite"/>
    </source>
</evidence>
<keyword evidence="4" id="KW-1003">Cell membrane</keyword>
<evidence type="ECO:0000256" key="4">
    <source>
        <dbReference type="ARBA" id="ARBA00022475"/>
    </source>
</evidence>
<feature type="transmembrane region" description="Helical" evidence="9">
    <location>
        <begin position="195"/>
        <end position="215"/>
    </location>
</feature>
<feature type="transmembrane region" description="Helical" evidence="9">
    <location>
        <begin position="38"/>
        <end position="56"/>
    </location>
</feature>
<dbReference type="NCBIfam" id="TIGR00711">
    <property type="entry name" value="efflux_EmrB"/>
    <property type="match status" value="1"/>
</dbReference>
<evidence type="ECO:0000256" key="6">
    <source>
        <dbReference type="ARBA" id="ARBA00022989"/>
    </source>
</evidence>
<feature type="transmembrane region" description="Helical" evidence="9">
    <location>
        <begin position="333"/>
        <end position="355"/>
    </location>
</feature>
<feature type="transmembrane region" description="Helical" evidence="9">
    <location>
        <begin position="76"/>
        <end position="95"/>
    </location>
</feature>
<evidence type="ECO:0000256" key="3">
    <source>
        <dbReference type="ARBA" id="ARBA00022448"/>
    </source>
</evidence>
<dbReference type="Pfam" id="PF07690">
    <property type="entry name" value="MFS_1"/>
    <property type="match status" value="1"/>
</dbReference>
<evidence type="ECO:0000256" key="1">
    <source>
        <dbReference type="ARBA" id="ARBA00004651"/>
    </source>
</evidence>
<dbReference type="Gene3D" id="1.20.1720.10">
    <property type="entry name" value="Multidrug resistance protein D"/>
    <property type="match status" value="1"/>
</dbReference>
<comment type="subcellular location">
    <subcellularLocation>
        <location evidence="1">Cell membrane</location>
        <topology evidence="1">Multi-pass membrane protein</topology>
    </subcellularLocation>
</comment>
<feature type="transmembrane region" description="Helical" evidence="9">
    <location>
        <begin position="496"/>
        <end position="522"/>
    </location>
</feature>
<keyword evidence="12" id="KW-1185">Reference proteome</keyword>
<dbReference type="PANTHER" id="PTHR23501:SF197">
    <property type="entry name" value="COMD"/>
    <property type="match status" value="1"/>
</dbReference>
<dbReference type="SUPFAM" id="SSF103473">
    <property type="entry name" value="MFS general substrate transporter"/>
    <property type="match status" value="1"/>
</dbReference>
<dbReference type="EMBL" id="RHHB01000058">
    <property type="protein sequence ID" value="RNB44628.1"/>
    <property type="molecule type" value="Genomic_DNA"/>
</dbReference>
<feature type="transmembrane region" description="Helical" evidence="9">
    <location>
        <begin position="227"/>
        <end position="246"/>
    </location>
</feature>
<evidence type="ECO:0000256" key="9">
    <source>
        <dbReference type="SAM" id="Phobius"/>
    </source>
</evidence>
<protein>
    <submittedName>
        <fullName evidence="11">DHA2 family efflux MFS transporter permease subunit</fullName>
    </submittedName>
</protein>
<dbReference type="OrthoDB" id="7375466at2"/>